<proteinExistence type="predicted"/>
<dbReference type="EMBL" id="SUYC01000009">
    <property type="protein sequence ID" value="MBE6271172.1"/>
    <property type="molecule type" value="Genomic_DNA"/>
</dbReference>
<sequence length="127" mass="14918">MDKRNIIRKVRLTPEEDALFKRKAARYKTVSAMVRDAVAQFDDTATRGKVKALREMTALYHKYEQDLGWLGGNFNQTMKRANELAITQELTPQFFEQVLYPQVTQLQQLINDIKREQHHIAKQLTRL</sequence>
<protein>
    <recommendedName>
        <fullName evidence="3">Mobilization protein</fullName>
    </recommendedName>
</protein>
<evidence type="ECO:0000313" key="2">
    <source>
        <dbReference type="Proteomes" id="UP000806522"/>
    </source>
</evidence>
<accession>A0A9D5SAN4</accession>
<dbReference type="AlphaFoldDB" id="A0A9D5SAN4"/>
<dbReference type="Proteomes" id="UP000806522">
    <property type="component" value="Unassembled WGS sequence"/>
</dbReference>
<name>A0A9D5SAN4_XYLRU</name>
<reference evidence="1" key="1">
    <citation type="submission" date="2019-04" db="EMBL/GenBank/DDBJ databases">
        <title>Evolution of Biomass-Degrading Anaerobic Consortia Revealed by Metagenomics.</title>
        <authorList>
            <person name="Peng X."/>
        </authorList>
    </citation>
    <scope>NUCLEOTIDE SEQUENCE</scope>
    <source>
        <strain evidence="1">SIG140</strain>
    </source>
</reference>
<gene>
    <name evidence="1" type="ORF">E7101_09500</name>
</gene>
<comment type="caution">
    <text evidence="1">The sequence shown here is derived from an EMBL/GenBank/DDBJ whole genome shotgun (WGS) entry which is preliminary data.</text>
</comment>
<evidence type="ECO:0008006" key="3">
    <source>
        <dbReference type="Google" id="ProtNLM"/>
    </source>
</evidence>
<evidence type="ECO:0000313" key="1">
    <source>
        <dbReference type="EMBL" id="MBE6271172.1"/>
    </source>
</evidence>
<organism evidence="1 2">
    <name type="scientific">Xylanibacter ruminicola</name>
    <name type="common">Prevotella ruminicola</name>
    <dbReference type="NCBI Taxonomy" id="839"/>
    <lineage>
        <taxon>Bacteria</taxon>
        <taxon>Pseudomonadati</taxon>
        <taxon>Bacteroidota</taxon>
        <taxon>Bacteroidia</taxon>
        <taxon>Bacteroidales</taxon>
        <taxon>Prevotellaceae</taxon>
        <taxon>Xylanibacter</taxon>
    </lineage>
</organism>